<reference evidence="1 2" key="1">
    <citation type="submission" date="2021-03" db="EMBL/GenBank/DDBJ databases">
        <title>Genomic Encyclopedia of Type Strains, Phase IV (KMG-IV): sequencing the most valuable type-strain genomes for metagenomic binning, comparative biology and taxonomic classification.</title>
        <authorList>
            <person name="Goeker M."/>
        </authorList>
    </citation>
    <scope>NUCLEOTIDE SEQUENCE [LARGE SCALE GENOMIC DNA]</scope>
    <source>
        <strain evidence="1 2">DSM 24738</strain>
    </source>
</reference>
<evidence type="ECO:0000313" key="2">
    <source>
        <dbReference type="Proteomes" id="UP001519343"/>
    </source>
</evidence>
<name>A0ABS4GMU8_9BACL</name>
<accession>A0ABS4GMU8</accession>
<keyword evidence="2" id="KW-1185">Reference proteome</keyword>
<comment type="caution">
    <text evidence="1">The sequence shown here is derived from an EMBL/GenBank/DDBJ whole genome shotgun (WGS) entry which is preliminary data.</text>
</comment>
<sequence length="61" mass="7329">MLLQFMISITLLSFLFLWILDGSRKQLYDLEKELSEVNFLDRINKEKYLEEVGYNVLGDPW</sequence>
<organism evidence="1 2">
    <name type="scientific">Ammoniphilus resinae</name>
    <dbReference type="NCBI Taxonomy" id="861532"/>
    <lineage>
        <taxon>Bacteria</taxon>
        <taxon>Bacillati</taxon>
        <taxon>Bacillota</taxon>
        <taxon>Bacilli</taxon>
        <taxon>Bacillales</taxon>
        <taxon>Paenibacillaceae</taxon>
        <taxon>Aneurinibacillus group</taxon>
        <taxon>Ammoniphilus</taxon>
    </lineage>
</organism>
<dbReference type="EMBL" id="JAGGKT010000003">
    <property type="protein sequence ID" value="MBP1931598.1"/>
    <property type="molecule type" value="Genomic_DNA"/>
</dbReference>
<proteinExistence type="predicted"/>
<dbReference type="RefSeq" id="WP_209809691.1">
    <property type="nucleotide sequence ID" value="NZ_JAGGKT010000003.1"/>
</dbReference>
<gene>
    <name evidence="1" type="ORF">J2Z37_001599</name>
</gene>
<protein>
    <submittedName>
        <fullName evidence="1">Uncharacterized protein</fullName>
    </submittedName>
</protein>
<evidence type="ECO:0000313" key="1">
    <source>
        <dbReference type="EMBL" id="MBP1931598.1"/>
    </source>
</evidence>
<dbReference type="Proteomes" id="UP001519343">
    <property type="component" value="Unassembled WGS sequence"/>
</dbReference>